<dbReference type="GeneID" id="63795530"/>
<comment type="caution">
    <text evidence="4">The sequence shown here is derived from an EMBL/GenBank/DDBJ whole genome shotgun (WGS) entry which is preliminary data.</text>
</comment>
<name>A0A364L3C1_TALAM</name>
<proteinExistence type="inferred from homology"/>
<evidence type="ECO:0000259" key="3">
    <source>
        <dbReference type="Pfam" id="PF00248"/>
    </source>
</evidence>
<dbReference type="RefSeq" id="XP_040734818.1">
    <property type="nucleotide sequence ID" value="XM_040878887.1"/>
</dbReference>
<feature type="domain" description="NADP-dependent oxidoreductase" evidence="3">
    <location>
        <begin position="16"/>
        <end position="344"/>
    </location>
</feature>
<evidence type="ECO:0000313" key="4">
    <source>
        <dbReference type="EMBL" id="RAO70302.1"/>
    </source>
</evidence>
<gene>
    <name evidence="4" type="ORF">BHQ10_006314</name>
</gene>
<dbReference type="InterPro" id="IPR023210">
    <property type="entry name" value="NADP_OxRdtase_dom"/>
</dbReference>
<dbReference type="AlphaFoldDB" id="A0A364L3C1"/>
<dbReference type="Pfam" id="PF00248">
    <property type="entry name" value="Aldo_ket_red"/>
    <property type="match status" value="1"/>
</dbReference>
<dbReference type="SUPFAM" id="SSF51430">
    <property type="entry name" value="NAD(P)-linked oxidoreductase"/>
    <property type="match status" value="1"/>
</dbReference>
<dbReference type="STRING" id="1196081.A0A364L3C1"/>
<dbReference type="EMBL" id="MIKG01000011">
    <property type="protein sequence ID" value="RAO70302.1"/>
    <property type="molecule type" value="Genomic_DNA"/>
</dbReference>
<comment type="similarity">
    <text evidence="2">Belongs to the aldo/keto reductase family. Aldo/keto reductase 2 subfamily.</text>
</comment>
<evidence type="ECO:0000256" key="2">
    <source>
        <dbReference type="ARBA" id="ARBA00038157"/>
    </source>
</evidence>
<dbReference type="Proteomes" id="UP000249363">
    <property type="component" value="Unassembled WGS sequence"/>
</dbReference>
<dbReference type="PANTHER" id="PTHR43364:SF15">
    <property type="entry name" value="ARYL-ALCOHOL DEHYDROGENASE AAD16-RELATED"/>
    <property type="match status" value="1"/>
</dbReference>
<dbReference type="Gene3D" id="3.20.20.100">
    <property type="entry name" value="NADP-dependent oxidoreductase domain"/>
    <property type="match status" value="1"/>
</dbReference>
<dbReference type="FunFam" id="3.20.20.100:FF:000004">
    <property type="entry name" value="Oxidoreductase, aldo/keto reductase"/>
    <property type="match status" value="1"/>
</dbReference>
<sequence>MMEYTRLGRSGLKISKVVFGAMSLGSSDHMQWAIPEEQALPILKHALDLGINTWDTSDVYSFGESERIIGKALKHYNVARGKVVILTKCYGGIPELADFVGRSDEEKLRMLAVNDGIMVNRIGLSRKHIFDAVDASVERLGTYIDVLQIHRLDRNTPREEIMKALNDIVESGKVRYIGASSMHAWEFQALNNIADKHGWHKFISMQDYHSMLYREEEREMHAYCRDAGIGIIPWSPLARGLLARPYKVTQEQPTVRQTSDVYSQLLVGKVTEADTKIIKRVEELAGEKHCSMAQIAIVWSLKKGVNPIVGLASVDRVDEAAEAVTLASNELLTDEEIKSLDELYVAKPEIFMVE</sequence>
<evidence type="ECO:0000313" key="5">
    <source>
        <dbReference type="Proteomes" id="UP000249363"/>
    </source>
</evidence>
<dbReference type="GO" id="GO:0005829">
    <property type="term" value="C:cytosol"/>
    <property type="evidence" value="ECO:0007669"/>
    <property type="project" value="UniProtKB-ARBA"/>
</dbReference>
<keyword evidence="1" id="KW-0560">Oxidoreductase</keyword>
<keyword evidence="5" id="KW-1185">Reference proteome</keyword>
<dbReference type="InterPro" id="IPR050523">
    <property type="entry name" value="AKR_Detox_Biosynth"/>
</dbReference>
<evidence type="ECO:0000256" key="1">
    <source>
        <dbReference type="ARBA" id="ARBA00023002"/>
    </source>
</evidence>
<dbReference type="OrthoDB" id="1720422at2759"/>
<protein>
    <recommendedName>
        <fullName evidence="3">NADP-dependent oxidoreductase domain-containing protein</fullName>
    </recommendedName>
</protein>
<reference evidence="4 5" key="1">
    <citation type="journal article" date="2017" name="Biotechnol. Biofuels">
        <title>Differential beta-glucosidase expression as a function of carbon source availability in Talaromyces amestolkiae: a genomic and proteomic approach.</title>
        <authorList>
            <person name="de Eugenio L.I."/>
            <person name="Mendez-Liter J.A."/>
            <person name="Nieto-Dominguez M."/>
            <person name="Alonso L."/>
            <person name="Gil-Munoz J."/>
            <person name="Barriuso J."/>
            <person name="Prieto A."/>
            <person name="Martinez M.J."/>
        </authorList>
    </citation>
    <scope>NUCLEOTIDE SEQUENCE [LARGE SCALE GENOMIC DNA]</scope>
    <source>
        <strain evidence="4 5">CIB</strain>
    </source>
</reference>
<dbReference type="GO" id="GO:0016491">
    <property type="term" value="F:oxidoreductase activity"/>
    <property type="evidence" value="ECO:0007669"/>
    <property type="project" value="UniProtKB-KW"/>
</dbReference>
<accession>A0A364L3C1</accession>
<dbReference type="PANTHER" id="PTHR43364">
    <property type="entry name" value="NADH-SPECIFIC METHYLGLYOXAL REDUCTASE-RELATED"/>
    <property type="match status" value="1"/>
</dbReference>
<dbReference type="CDD" id="cd19079">
    <property type="entry name" value="AKR_EcYajO-like"/>
    <property type="match status" value="1"/>
</dbReference>
<organism evidence="4 5">
    <name type="scientific">Talaromyces amestolkiae</name>
    <dbReference type="NCBI Taxonomy" id="1196081"/>
    <lineage>
        <taxon>Eukaryota</taxon>
        <taxon>Fungi</taxon>
        <taxon>Dikarya</taxon>
        <taxon>Ascomycota</taxon>
        <taxon>Pezizomycotina</taxon>
        <taxon>Eurotiomycetes</taxon>
        <taxon>Eurotiomycetidae</taxon>
        <taxon>Eurotiales</taxon>
        <taxon>Trichocomaceae</taxon>
        <taxon>Talaromyces</taxon>
        <taxon>Talaromyces sect. Talaromyces</taxon>
    </lineage>
</organism>
<dbReference type="InterPro" id="IPR036812">
    <property type="entry name" value="NAD(P)_OxRdtase_dom_sf"/>
</dbReference>